<keyword evidence="4" id="KW-0408">Iron</keyword>
<keyword evidence="2" id="KW-0949">S-adenosyl-L-methionine</keyword>
<keyword evidence="3" id="KW-0479">Metal-binding</keyword>
<dbReference type="InterPro" id="IPR058240">
    <property type="entry name" value="rSAM_sf"/>
</dbReference>
<dbReference type="RefSeq" id="WP_036839261.1">
    <property type="nucleotide sequence ID" value="NZ_CAWLUD010000038.1"/>
</dbReference>
<accession>A0A081RW92</accession>
<dbReference type="SFLD" id="SFLDG01065">
    <property type="entry name" value="anaerobic_coproporphyrinogen-I"/>
    <property type="match status" value="1"/>
</dbReference>
<dbReference type="GO" id="GO:0006779">
    <property type="term" value="P:porphyrin-containing compound biosynthetic process"/>
    <property type="evidence" value="ECO:0007669"/>
    <property type="project" value="TreeGrafter"/>
</dbReference>
<organism evidence="7 8">
    <name type="scientific">Photorhabdus temperata subsp. temperata Meg1</name>
    <dbReference type="NCBI Taxonomy" id="1393735"/>
    <lineage>
        <taxon>Bacteria</taxon>
        <taxon>Pseudomonadati</taxon>
        <taxon>Pseudomonadota</taxon>
        <taxon>Gammaproteobacteria</taxon>
        <taxon>Enterobacterales</taxon>
        <taxon>Morganellaceae</taxon>
        <taxon>Photorhabdus</taxon>
    </lineage>
</organism>
<dbReference type="SFLD" id="SFLDS00029">
    <property type="entry name" value="Radical_SAM"/>
    <property type="match status" value="1"/>
</dbReference>
<name>A0A081RW92_PHOTE</name>
<dbReference type="PANTHER" id="PTHR13932">
    <property type="entry name" value="COPROPORPHYRINIGEN III OXIDASE"/>
    <property type="match status" value="1"/>
</dbReference>
<feature type="domain" description="Radical SAM core" evidence="6">
    <location>
        <begin position="45"/>
        <end position="279"/>
    </location>
</feature>
<dbReference type="Pfam" id="PF04055">
    <property type="entry name" value="Radical_SAM"/>
    <property type="match status" value="1"/>
</dbReference>
<dbReference type="Gene3D" id="3.20.20.70">
    <property type="entry name" value="Aldolase class I"/>
    <property type="match status" value="1"/>
</dbReference>
<dbReference type="CDD" id="cd01335">
    <property type="entry name" value="Radical_SAM"/>
    <property type="match status" value="1"/>
</dbReference>
<dbReference type="InterPro" id="IPR034505">
    <property type="entry name" value="Coproporphyrinogen-III_oxidase"/>
</dbReference>
<dbReference type="InterPro" id="IPR007197">
    <property type="entry name" value="rSAM"/>
</dbReference>
<comment type="caution">
    <text evidence="7">The sequence shown here is derived from an EMBL/GenBank/DDBJ whole genome shotgun (WGS) entry which is preliminary data.</text>
</comment>
<evidence type="ECO:0000256" key="5">
    <source>
        <dbReference type="ARBA" id="ARBA00023014"/>
    </source>
</evidence>
<proteinExistence type="predicted"/>
<dbReference type="SMART" id="SM00729">
    <property type="entry name" value="Elp3"/>
    <property type="match status" value="1"/>
</dbReference>
<dbReference type="EC" id="1.3.99.22" evidence="7"/>
<dbReference type="GO" id="GO:0005737">
    <property type="term" value="C:cytoplasm"/>
    <property type="evidence" value="ECO:0007669"/>
    <property type="project" value="TreeGrafter"/>
</dbReference>
<dbReference type="GO" id="GO:0046872">
    <property type="term" value="F:metal ion binding"/>
    <property type="evidence" value="ECO:0007669"/>
    <property type="project" value="UniProtKB-KW"/>
</dbReference>
<sequence>MKLINNGIIKFDYQFPIYNFFFPNQTLNSFEGDKNSISQILGSANSGIKSRALYFHIPFCESICTFCPFTKGLYKNHDTIDRYVKSLINEIHYKSRFIDYKAVPIRAIFFGGGTPSLLSPENIIDIGEAIKENFDLSSLQEFSFEMSINSVTKEGIDALKEIGVTHTRFGLQTMDPTWRKLFNLGASIDTIEKSSHLLVSNFDYVLCDIIYGMNGEDEEAIISDIDKAIALGLSNIDIYPINNVVTSSKLHKAVRDYTDNITSATRKLSMKVLIDLHMRNKGFMPHNGHGYIKTKNISEQVVTSDYSFIYHEHVYGYGDHDFLGFGINAISSLRGYVITNTTGREKYIESMGRNDYLCKISQHDTLLDEMKPIILRLPYHGYADKTQIKMDLMPEKLRKRLSELIDSGLVVDDESSLQLTKLGWYWYSNIMFYLMPEFEQTLLKKIVHEELKTPGRFLSKKEVVYISRSNV</sequence>
<dbReference type="Proteomes" id="UP000028002">
    <property type="component" value="Unassembled WGS sequence"/>
</dbReference>
<dbReference type="AlphaFoldDB" id="A0A081RW92"/>
<evidence type="ECO:0000313" key="8">
    <source>
        <dbReference type="Proteomes" id="UP000028002"/>
    </source>
</evidence>
<dbReference type="PATRIC" id="fig|1393735.3.peg.2416"/>
<dbReference type="InterPro" id="IPR006638">
    <property type="entry name" value="Elp3/MiaA/NifB-like_rSAM"/>
</dbReference>
<evidence type="ECO:0000259" key="6">
    <source>
        <dbReference type="PROSITE" id="PS51918"/>
    </source>
</evidence>
<evidence type="ECO:0000313" key="7">
    <source>
        <dbReference type="EMBL" id="KER02945.1"/>
    </source>
</evidence>
<evidence type="ECO:0000256" key="4">
    <source>
        <dbReference type="ARBA" id="ARBA00023004"/>
    </source>
</evidence>
<dbReference type="EMBL" id="JGVH01000038">
    <property type="protein sequence ID" value="KER02945.1"/>
    <property type="molecule type" value="Genomic_DNA"/>
</dbReference>
<dbReference type="InterPro" id="IPR013785">
    <property type="entry name" value="Aldolase_TIM"/>
</dbReference>
<dbReference type="PANTHER" id="PTHR13932:SF5">
    <property type="entry name" value="RADICAL S-ADENOSYL METHIONINE DOMAIN-CONTAINING PROTEIN 1, MITOCHONDRIAL"/>
    <property type="match status" value="1"/>
</dbReference>
<comment type="cofactor">
    <cofactor evidence="1">
        <name>[4Fe-4S] cluster</name>
        <dbReference type="ChEBI" id="CHEBI:49883"/>
    </cofactor>
</comment>
<reference evidence="7 8" key="1">
    <citation type="submission" date="2014-03" db="EMBL/GenBank/DDBJ databases">
        <title>Draft Genome of Photorhabdus temperata Meg1.</title>
        <authorList>
            <person name="Hurst S.G.IV."/>
            <person name="Morris K."/>
            <person name="Thomas K."/>
            <person name="Tisa L.S."/>
        </authorList>
    </citation>
    <scope>NUCLEOTIDE SEQUENCE [LARGE SCALE GENOMIC DNA]</scope>
    <source>
        <strain evidence="7 8">Meg1</strain>
    </source>
</reference>
<dbReference type="SUPFAM" id="SSF102114">
    <property type="entry name" value="Radical SAM enzymes"/>
    <property type="match status" value="1"/>
</dbReference>
<evidence type="ECO:0000256" key="3">
    <source>
        <dbReference type="ARBA" id="ARBA00022723"/>
    </source>
</evidence>
<keyword evidence="7" id="KW-0560">Oxidoreductase</keyword>
<gene>
    <name evidence="7" type="ORF">MEG1DRAFT_02352</name>
</gene>
<evidence type="ECO:0000256" key="2">
    <source>
        <dbReference type="ARBA" id="ARBA00022691"/>
    </source>
</evidence>
<evidence type="ECO:0000256" key="1">
    <source>
        <dbReference type="ARBA" id="ARBA00001966"/>
    </source>
</evidence>
<dbReference type="PROSITE" id="PS51918">
    <property type="entry name" value="RADICAL_SAM"/>
    <property type="match status" value="1"/>
</dbReference>
<dbReference type="GO" id="GO:0016491">
    <property type="term" value="F:oxidoreductase activity"/>
    <property type="evidence" value="ECO:0007669"/>
    <property type="project" value="UniProtKB-KW"/>
</dbReference>
<keyword evidence="5" id="KW-0411">Iron-sulfur</keyword>
<dbReference type="GO" id="GO:0051539">
    <property type="term" value="F:4 iron, 4 sulfur cluster binding"/>
    <property type="evidence" value="ECO:0007669"/>
    <property type="project" value="TreeGrafter"/>
</dbReference>
<protein>
    <submittedName>
        <fullName evidence="7">Fe-S oxidoreductase, coproporphyrinogen III oxidase</fullName>
        <ecNumber evidence="7">1.3.99.22</ecNumber>
    </submittedName>
</protein>